<dbReference type="Proteomes" id="UP000001514">
    <property type="component" value="Unassembled WGS sequence"/>
</dbReference>
<dbReference type="Gene3D" id="2.120.10.30">
    <property type="entry name" value="TolB, C-terminal domain"/>
    <property type="match status" value="1"/>
</dbReference>
<dbReference type="eggNOG" id="ENOG502QQR3">
    <property type="taxonomic scope" value="Eukaryota"/>
</dbReference>
<dbReference type="HOGENOM" id="CLU_045463_0_0_1"/>
<dbReference type="OrthoDB" id="1902639at2759"/>
<name>D8RXU0_SELML</name>
<evidence type="ECO:0008006" key="4">
    <source>
        <dbReference type="Google" id="ProtNLM"/>
    </source>
</evidence>
<gene>
    <name evidence="2" type="ORF">SELMODRAFT_104693</name>
</gene>
<dbReference type="KEGG" id="smo:SELMODRAFT_104693"/>
<evidence type="ECO:0000313" key="2">
    <source>
        <dbReference type="EMBL" id="EFJ22797.1"/>
    </source>
</evidence>
<sequence length="326" mass="35194">MGRAIFFLVTAAIVIAMKTIATFLNSGDGATISYAGPGFVREGCQWDANNERFLVSRFEGGISELVKTDLGYEQRLVVDLEGDFKGNSTLGIRVDPPRNRLLAVVADAWNQKRAALIAYDLATWETLFVTNLESPGDLLLADDVAVDPEGNAYVTEALGNFIWKIDRDGNNVANLSSPVFTSKPHQLPFYLAGLNGIDYHPDGFLLAIHTWSGALFKVSLDGSSVEVVKAPLVAGGDGIALLSPDKLVVAGVPGARLLKSSDGWKSARLTHTYVGPFYRVPSAVTIKDGKAFVSHMFSWWNTFTIKEAIFAPVRPKGSSASRAAEL</sequence>
<dbReference type="AlphaFoldDB" id="D8RXU0"/>
<dbReference type="InterPro" id="IPR054550">
    <property type="entry name" value="Mala_s_1-like"/>
</dbReference>
<keyword evidence="3" id="KW-1185">Reference proteome</keyword>
<dbReference type="FunCoup" id="D8RXU0">
    <property type="interactions" value="36"/>
</dbReference>
<organism evidence="3">
    <name type="scientific">Selaginella moellendorffii</name>
    <name type="common">Spikemoss</name>
    <dbReference type="NCBI Taxonomy" id="88036"/>
    <lineage>
        <taxon>Eukaryota</taxon>
        <taxon>Viridiplantae</taxon>
        <taxon>Streptophyta</taxon>
        <taxon>Embryophyta</taxon>
        <taxon>Tracheophyta</taxon>
        <taxon>Lycopodiopsida</taxon>
        <taxon>Selaginellales</taxon>
        <taxon>Selaginellaceae</taxon>
        <taxon>Selaginella</taxon>
    </lineage>
</organism>
<dbReference type="PANTHER" id="PTHR31460">
    <property type="match status" value="1"/>
</dbReference>
<accession>D8RXU0</accession>
<reference evidence="2 3" key="1">
    <citation type="journal article" date="2011" name="Science">
        <title>The Selaginella genome identifies genetic changes associated with the evolution of vascular plants.</title>
        <authorList>
            <person name="Banks J.A."/>
            <person name="Nishiyama T."/>
            <person name="Hasebe M."/>
            <person name="Bowman J.L."/>
            <person name="Gribskov M."/>
            <person name="dePamphilis C."/>
            <person name="Albert V.A."/>
            <person name="Aono N."/>
            <person name="Aoyama T."/>
            <person name="Ambrose B.A."/>
            <person name="Ashton N.W."/>
            <person name="Axtell M.J."/>
            <person name="Barker E."/>
            <person name="Barker M.S."/>
            <person name="Bennetzen J.L."/>
            <person name="Bonawitz N.D."/>
            <person name="Chapple C."/>
            <person name="Cheng C."/>
            <person name="Correa L.G."/>
            <person name="Dacre M."/>
            <person name="DeBarry J."/>
            <person name="Dreyer I."/>
            <person name="Elias M."/>
            <person name="Engstrom E.M."/>
            <person name="Estelle M."/>
            <person name="Feng L."/>
            <person name="Finet C."/>
            <person name="Floyd S.K."/>
            <person name="Frommer W.B."/>
            <person name="Fujita T."/>
            <person name="Gramzow L."/>
            <person name="Gutensohn M."/>
            <person name="Harholt J."/>
            <person name="Hattori M."/>
            <person name="Heyl A."/>
            <person name="Hirai T."/>
            <person name="Hiwatashi Y."/>
            <person name="Ishikawa M."/>
            <person name="Iwata M."/>
            <person name="Karol K.G."/>
            <person name="Koehler B."/>
            <person name="Kolukisaoglu U."/>
            <person name="Kubo M."/>
            <person name="Kurata T."/>
            <person name="Lalonde S."/>
            <person name="Li K."/>
            <person name="Li Y."/>
            <person name="Litt A."/>
            <person name="Lyons E."/>
            <person name="Manning G."/>
            <person name="Maruyama T."/>
            <person name="Michael T.P."/>
            <person name="Mikami K."/>
            <person name="Miyazaki S."/>
            <person name="Morinaga S."/>
            <person name="Murata T."/>
            <person name="Mueller-Roeber B."/>
            <person name="Nelson D.R."/>
            <person name="Obara M."/>
            <person name="Oguri Y."/>
            <person name="Olmstead R.G."/>
            <person name="Onodera N."/>
            <person name="Petersen B.L."/>
            <person name="Pils B."/>
            <person name="Prigge M."/>
            <person name="Rensing S.A."/>
            <person name="Riano-Pachon D.M."/>
            <person name="Roberts A.W."/>
            <person name="Sato Y."/>
            <person name="Scheller H.V."/>
            <person name="Schulz B."/>
            <person name="Schulz C."/>
            <person name="Shakirov E.V."/>
            <person name="Shibagaki N."/>
            <person name="Shinohara N."/>
            <person name="Shippen D.E."/>
            <person name="Soerensen I."/>
            <person name="Sotooka R."/>
            <person name="Sugimoto N."/>
            <person name="Sugita M."/>
            <person name="Sumikawa N."/>
            <person name="Tanurdzic M."/>
            <person name="Theissen G."/>
            <person name="Ulvskov P."/>
            <person name="Wakazuki S."/>
            <person name="Weng J.K."/>
            <person name="Willats W.W."/>
            <person name="Wipf D."/>
            <person name="Wolf P.G."/>
            <person name="Yang L."/>
            <person name="Zimmer A.D."/>
            <person name="Zhu Q."/>
            <person name="Mitros T."/>
            <person name="Hellsten U."/>
            <person name="Loque D."/>
            <person name="Otillar R."/>
            <person name="Salamov A."/>
            <person name="Schmutz J."/>
            <person name="Shapiro H."/>
            <person name="Lindquist E."/>
            <person name="Lucas S."/>
            <person name="Rokhsar D."/>
            <person name="Grigoriev I.V."/>
        </authorList>
    </citation>
    <scope>NUCLEOTIDE SEQUENCE [LARGE SCALE GENOMIC DNA]</scope>
</reference>
<feature type="signal peptide" evidence="1">
    <location>
        <begin position="1"/>
        <end position="16"/>
    </location>
</feature>
<feature type="chain" id="PRO_5003122213" description="SMP-30/Gluconolactonase/LRE-like region domain-containing protein" evidence="1">
    <location>
        <begin position="17"/>
        <end position="326"/>
    </location>
</feature>
<dbReference type="InterPro" id="IPR011042">
    <property type="entry name" value="6-blade_b-propeller_TolB-like"/>
</dbReference>
<evidence type="ECO:0000256" key="1">
    <source>
        <dbReference type="SAM" id="SignalP"/>
    </source>
</evidence>
<dbReference type="InterPro" id="IPR053224">
    <property type="entry name" value="Sensory_adhesion_molecule"/>
</dbReference>
<keyword evidence="1" id="KW-0732">Signal</keyword>
<evidence type="ECO:0000313" key="3">
    <source>
        <dbReference type="Proteomes" id="UP000001514"/>
    </source>
</evidence>
<dbReference type="InParanoid" id="D8RXU0"/>
<dbReference type="CDD" id="cd12811">
    <property type="entry name" value="MALA"/>
    <property type="match status" value="1"/>
</dbReference>
<dbReference type="OMA" id="YHSTGWL"/>
<dbReference type="EMBL" id="GL377594">
    <property type="protein sequence ID" value="EFJ22797.1"/>
    <property type="molecule type" value="Genomic_DNA"/>
</dbReference>
<proteinExistence type="predicted"/>
<protein>
    <recommendedName>
        <fullName evidence="4">SMP-30/Gluconolactonase/LRE-like region domain-containing protein</fullName>
    </recommendedName>
</protein>
<dbReference type="Gramene" id="EFJ22797">
    <property type="protein sequence ID" value="EFJ22797"/>
    <property type="gene ID" value="SELMODRAFT_104693"/>
</dbReference>
<dbReference type="PANTHER" id="PTHR31460:SF0">
    <property type="entry name" value="CALCIUM-DEPENDENT PHOSPHOTRIESTERASE SUPERFAMILY PROTEIN-RELATED"/>
    <property type="match status" value="1"/>
</dbReference>
<dbReference type="SUPFAM" id="SSF63829">
    <property type="entry name" value="Calcium-dependent phosphotriesterase"/>
    <property type="match status" value="1"/>
</dbReference>